<dbReference type="Pfam" id="PF13410">
    <property type="entry name" value="GST_C_2"/>
    <property type="match status" value="1"/>
</dbReference>
<dbReference type="Gene3D" id="1.20.1050.10">
    <property type="match status" value="1"/>
</dbReference>
<dbReference type="Gene3D" id="3.40.30.10">
    <property type="entry name" value="Glutaredoxin"/>
    <property type="match status" value="1"/>
</dbReference>
<proteinExistence type="predicted"/>
<dbReference type="GO" id="GO:0016740">
    <property type="term" value="F:transferase activity"/>
    <property type="evidence" value="ECO:0007669"/>
    <property type="project" value="UniProtKB-KW"/>
</dbReference>
<organism evidence="3 4">
    <name type="scientific">Chrysochromulina tobinii</name>
    <dbReference type="NCBI Taxonomy" id="1460289"/>
    <lineage>
        <taxon>Eukaryota</taxon>
        <taxon>Haptista</taxon>
        <taxon>Haptophyta</taxon>
        <taxon>Prymnesiophyceae</taxon>
        <taxon>Prymnesiales</taxon>
        <taxon>Chrysochromulinaceae</taxon>
        <taxon>Chrysochromulina</taxon>
    </lineage>
</organism>
<feature type="domain" description="GST C-terminal" evidence="2">
    <location>
        <begin position="188"/>
        <end position="321"/>
    </location>
</feature>
<dbReference type="SFLD" id="SFLDS00019">
    <property type="entry name" value="Glutathione_Transferase_(cytos"/>
    <property type="match status" value="1"/>
</dbReference>
<dbReference type="SUPFAM" id="SSF47616">
    <property type="entry name" value="GST C-terminal domain-like"/>
    <property type="match status" value="1"/>
</dbReference>
<feature type="domain" description="GST N-terminal" evidence="1">
    <location>
        <begin position="105"/>
        <end position="186"/>
    </location>
</feature>
<dbReference type="GO" id="GO:0005737">
    <property type="term" value="C:cytoplasm"/>
    <property type="evidence" value="ECO:0007669"/>
    <property type="project" value="TreeGrafter"/>
</dbReference>
<dbReference type="PANTHER" id="PTHR43968:SF14">
    <property type="entry name" value="GLUTATHIONE S-TRANSFERASE"/>
    <property type="match status" value="1"/>
</dbReference>
<protein>
    <submittedName>
        <fullName evidence="3">Glutathione s-transferase</fullName>
    </submittedName>
</protein>
<dbReference type="InterPro" id="IPR036282">
    <property type="entry name" value="Glutathione-S-Trfase_C_sf"/>
</dbReference>
<evidence type="ECO:0000313" key="4">
    <source>
        <dbReference type="Proteomes" id="UP000037460"/>
    </source>
</evidence>
<dbReference type="InterPro" id="IPR036249">
    <property type="entry name" value="Thioredoxin-like_sf"/>
</dbReference>
<dbReference type="AlphaFoldDB" id="A0A0M0K383"/>
<dbReference type="CDD" id="cd00299">
    <property type="entry name" value="GST_C_family"/>
    <property type="match status" value="1"/>
</dbReference>
<dbReference type="InterPro" id="IPR010987">
    <property type="entry name" value="Glutathione-S-Trfase_C-like"/>
</dbReference>
<dbReference type="InterPro" id="IPR004045">
    <property type="entry name" value="Glutathione_S-Trfase_N"/>
</dbReference>
<dbReference type="PROSITE" id="PS50405">
    <property type="entry name" value="GST_CTER"/>
    <property type="match status" value="1"/>
</dbReference>
<dbReference type="OrthoDB" id="4951845at2759"/>
<keyword evidence="3" id="KW-0808">Transferase</keyword>
<dbReference type="Pfam" id="PF13409">
    <property type="entry name" value="GST_N_2"/>
    <property type="match status" value="1"/>
</dbReference>
<dbReference type="SUPFAM" id="SSF52833">
    <property type="entry name" value="Thioredoxin-like"/>
    <property type="match status" value="1"/>
</dbReference>
<evidence type="ECO:0000259" key="2">
    <source>
        <dbReference type="PROSITE" id="PS50405"/>
    </source>
</evidence>
<name>A0A0M0K383_9EUKA</name>
<gene>
    <name evidence="3" type="ORF">Ctob_009270</name>
</gene>
<comment type="caution">
    <text evidence="3">The sequence shown here is derived from an EMBL/GenBank/DDBJ whole genome shotgun (WGS) entry which is preliminary data.</text>
</comment>
<dbReference type="PROSITE" id="PS50404">
    <property type="entry name" value="GST_NTER"/>
    <property type="match status" value="1"/>
</dbReference>
<dbReference type="CDD" id="cd00570">
    <property type="entry name" value="GST_N_family"/>
    <property type="match status" value="1"/>
</dbReference>
<evidence type="ECO:0000259" key="1">
    <source>
        <dbReference type="PROSITE" id="PS50404"/>
    </source>
</evidence>
<keyword evidence="4" id="KW-1185">Reference proteome</keyword>
<dbReference type="SFLD" id="SFLDG00358">
    <property type="entry name" value="Main_(cytGST)"/>
    <property type="match status" value="1"/>
</dbReference>
<dbReference type="Proteomes" id="UP000037460">
    <property type="component" value="Unassembled WGS sequence"/>
</dbReference>
<dbReference type="PANTHER" id="PTHR43968">
    <property type="match status" value="1"/>
</dbReference>
<reference evidence="4" key="1">
    <citation type="journal article" date="2015" name="PLoS Genet.">
        <title>Genome Sequence and Transcriptome Analyses of Chrysochromulina tobin: Metabolic Tools for Enhanced Algal Fitness in the Prominent Order Prymnesiales (Haptophyceae).</title>
        <authorList>
            <person name="Hovde B.T."/>
            <person name="Deodato C.R."/>
            <person name="Hunsperger H.M."/>
            <person name="Ryken S.A."/>
            <person name="Yost W."/>
            <person name="Jha R.K."/>
            <person name="Patterson J."/>
            <person name="Monnat R.J. Jr."/>
            <person name="Barlow S.B."/>
            <person name="Starkenburg S.R."/>
            <person name="Cattolico R.A."/>
        </authorList>
    </citation>
    <scope>NUCLEOTIDE SEQUENCE</scope>
    <source>
        <strain evidence="4">CCMP291</strain>
    </source>
</reference>
<dbReference type="InterPro" id="IPR040079">
    <property type="entry name" value="Glutathione_S-Trfase"/>
</dbReference>
<evidence type="ECO:0000313" key="3">
    <source>
        <dbReference type="EMBL" id="KOO32848.1"/>
    </source>
</evidence>
<dbReference type="EMBL" id="JWZX01001671">
    <property type="protein sequence ID" value="KOO32848.1"/>
    <property type="molecule type" value="Genomic_DNA"/>
</dbReference>
<dbReference type="InterPro" id="IPR050983">
    <property type="entry name" value="GST_Omega/HSP26"/>
</dbReference>
<accession>A0A0M0K383</accession>
<sequence>MLPSLLRVLPLLHLDGLSAPTRRSRDAQANLLSSLFRGNADSSSWSGQSVDVAPSWSELKAQWEGAATADERSFRALLESGRLPHASALAKRRLFDLPDGQEPRVTFYRDTAAWCPYCEKVWLTLEEKRVPYTVEKVNMNCYGDKPAWFWAMQPSGGIPVAKLDGQVIRESNDIIMAIERAFPEHPMLPNEAYLPDQAARTQPLFRLERELFNAWFRWMTSSVSEGAQRKNLESILIRVEGELGVAGGPFFLGKEVTLVDCFFAPFLERMAASLPYYKGLRVRANDAFPNLERWFRAMEARPSYRHIQSDFYTHVHDLPPQIGSCQSVPDAAADAATIDGGSWTLNGISDMAELHPPDALGLDPQAARREAAERLLANHVAVARFAARGLGRAGKPPVSAPLSDPRASFDEAVLPLVDSSLRHVVDALLAGPEAAAQRLIQARLEPRATAAALGYLRDRISVPRDMSYPAAMQARAHMNWVIEEAGKVAAKTA</sequence>